<evidence type="ECO:0000313" key="3">
    <source>
        <dbReference type="Proteomes" id="UP001381693"/>
    </source>
</evidence>
<reference evidence="2 3" key="1">
    <citation type="submission" date="2023-11" db="EMBL/GenBank/DDBJ databases">
        <title>Halocaridina rubra genome assembly.</title>
        <authorList>
            <person name="Smith C."/>
        </authorList>
    </citation>
    <scope>NUCLEOTIDE SEQUENCE [LARGE SCALE GENOMIC DNA]</scope>
    <source>
        <strain evidence="2">EP-1</strain>
        <tissue evidence="2">Whole</tissue>
    </source>
</reference>
<keyword evidence="3" id="KW-1185">Reference proteome</keyword>
<dbReference type="Proteomes" id="UP001381693">
    <property type="component" value="Unassembled WGS sequence"/>
</dbReference>
<dbReference type="AlphaFoldDB" id="A0AAN8XK84"/>
<dbReference type="EMBL" id="JAXCGZ010005760">
    <property type="protein sequence ID" value="KAK7080879.1"/>
    <property type="molecule type" value="Genomic_DNA"/>
</dbReference>
<organism evidence="2 3">
    <name type="scientific">Halocaridina rubra</name>
    <name type="common">Hawaiian red shrimp</name>
    <dbReference type="NCBI Taxonomy" id="373956"/>
    <lineage>
        <taxon>Eukaryota</taxon>
        <taxon>Metazoa</taxon>
        <taxon>Ecdysozoa</taxon>
        <taxon>Arthropoda</taxon>
        <taxon>Crustacea</taxon>
        <taxon>Multicrustacea</taxon>
        <taxon>Malacostraca</taxon>
        <taxon>Eumalacostraca</taxon>
        <taxon>Eucarida</taxon>
        <taxon>Decapoda</taxon>
        <taxon>Pleocyemata</taxon>
        <taxon>Caridea</taxon>
        <taxon>Atyoidea</taxon>
        <taxon>Atyidae</taxon>
        <taxon>Halocaridina</taxon>
    </lineage>
</organism>
<evidence type="ECO:0000256" key="1">
    <source>
        <dbReference type="SAM" id="MobiDB-lite"/>
    </source>
</evidence>
<sequence length="82" mass="9313">MTPEDVNELIDCHSLPLTDEDLDEMTKSASEEEEELEESHEKIEEPGLTLECLAAMYENFKALQQLSHEYDDNMVRLVGGPS</sequence>
<proteinExistence type="predicted"/>
<name>A0AAN8XK84_HALRR</name>
<gene>
    <name evidence="2" type="ORF">SK128_008337</name>
</gene>
<accession>A0AAN8XK84</accession>
<evidence type="ECO:0000313" key="2">
    <source>
        <dbReference type="EMBL" id="KAK7080879.1"/>
    </source>
</evidence>
<protein>
    <submittedName>
        <fullName evidence="2">Uncharacterized protein</fullName>
    </submittedName>
</protein>
<feature type="region of interest" description="Disordered" evidence="1">
    <location>
        <begin position="16"/>
        <end position="45"/>
    </location>
</feature>
<comment type="caution">
    <text evidence="2">The sequence shown here is derived from an EMBL/GenBank/DDBJ whole genome shotgun (WGS) entry which is preliminary data.</text>
</comment>